<feature type="compositionally biased region" description="Basic and acidic residues" evidence="1">
    <location>
        <begin position="351"/>
        <end position="367"/>
    </location>
</feature>
<feature type="region of interest" description="Disordered" evidence="1">
    <location>
        <begin position="1254"/>
        <end position="1273"/>
    </location>
</feature>
<feature type="region of interest" description="Disordered" evidence="1">
    <location>
        <begin position="929"/>
        <end position="1016"/>
    </location>
</feature>
<feature type="region of interest" description="Disordered" evidence="1">
    <location>
        <begin position="1533"/>
        <end position="1568"/>
    </location>
</feature>
<proteinExistence type="predicted"/>
<evidence type="ECO:0000313" key="2">
    <source>
        <dbReference type="EMBL" id="UKK01694.2"/>
    </source>
</evidence>
<feature type="compositionally biased region" description="Polar residues" evidence="1">
    <location>
        <begin position="832"/>
        <end position="857"/>
    </location>
</feature>
<feature type="compositionally biased region" description="Low complexity" evidence="1">
    <location>
        <begin position="961"/>
        <end position="974"/>
    </location>
</feature>
<feature type="compositionally biased region" description="Polar residues" evidence="1">
    <location>
        <begin position="1684"/>
        <end position="1701"/>
    </location>
</feature>
<feature type="region of interest" description="Disordered" evidence="1">
    <location>
        <begin position="632"/>
        <end position="681"/>
    </location>
</feature>
<feature type="compositionally biased region" description="Basic and acidic residues" evidence="1">
    <location>
        <begin position="277"/>
        <end position="305"/>
    </location>
</feature>
<feature type="compositionally biased region" description="Basic and acidic residues" evidence="1">
    <location>
        <begin position="766"/>
        <end position="789"/>
    </location>
</feature>
<feature type="region of interest" description="Disordered" evidence="1">
    <location>
        <begin position="1664"/>
        <end position="1701"/>
    </location>
</feature>
<organism evidence="2 3">
    <name type="scientific">Theileria orientalis</name>
    <dbReference type="NCBI Taxonomy" id="68886"/>
    <lineage>
        <taxon>Eukaryota</taxon>
        <taxon>Sar</taxon>
        <taxon>Alveolata</taxon>
        <taxon>Apicomplexa</taxon>
        <taxon>Aconoidasida</taxon>
        <taxon>Piroplasmida</taxon>
        <taxon>Theileriidae</taxon>
        <taxon>Theileria</taxon>
    </lineage>
</organism>
<feature type="region of interest" description="Disordered" evidence="1">
    <location>
        <begin position="1041"/>
        <end position="1182"/>
    </location>
</feature>
<dbReference type="InterPro" id="IPR007480">
    <property type="entry name" value="DUF529"/>
</dbReference>
<dbReference type="Proteomes" id="UP000244811">
    <property type="component" value="Chromosome 2"/>
</dbReference>
<feature type="compositionally biased region" description="Basic and acidic residues" evidence="1">
    <location>
        <begin position="1664"/>
        <end position="1683"/>
    </location>
</feature>
<feature type="compositionally biased region" description="Basic and acidic residues" evidence="1">
    <location>
        <begin position="11"/>
        <end position="27"/>
    </location>
</feature>
<feature type="region of interest" description="Disordered" evidence="1">
    <location>
        <begin position="405"/>
        <end position="509"/>
    </location>
</feature>
<feature type="compositionally biased region" description="Low complexity" evidence="1">
    <location>
        <begin position="1546"/>
        <end position="1555"/>
    </location>
</feature>
<evidence type="ECO:0000313" key="3">
    <source>
        <dbReference type="Proteomes" id="UP000244811"/>
    </source>
</evidence>
<feature type="compositionally biased region" description="Low complexity" evidence="1">
    <location>
        <begin position="1079"/>
        <end position="1098"/>
    </location>
</feature>
<gene>
    <name evidence="2" type="ORF">MACK_001047</name>
</gene>
<feature type="compositionally biased region" description="Pro residues" evidence="1">
    <location>
        <begin position="426"/>
        <end position="437"/>
    </location>
</feature>
<name>A0A976MCC9_THEOR</name>
<dbReference type="EMBL" id="CP056071">
    <property type="protein sequence ID" value="UKK01694.2"/>
    <property type="molecule type" value="Genomic_DNA"/>
</dbReference>
<feature type="compositionally biased region" description="Low complexity" evidence="1">
    <location>
        <begin position="937"/>
        <end position="948"/>
    </location>
</feature>
<sequence>MGGGKTVPTNEYREPRYESSDPREIPPKKPPKRRPLTSNHEPYFRFNHIDPTERRHTTQRRHLSHPAEARDKQRQPGKNLIVLDIDKRHDVYGYQISYERNKVIFRANPSYLFRQVKKGNDIGWYSKNDGEYPYKVVYTCNRGEDEIKVFFPKPEGFDEHENVEVVRADRPVYDKSKDPKYMYAQGTPETSVPLPHEHTQPEVNIHQPDFTQIPMGSEYTQPQIQPVYNHVQMPDPFSQIPMTPEHTPSHMDPELTHIPMSPEQIHSKVPGGTRSFEPTEAHGSHTHGTDPRFNRRHTDPLHPKFQDTTPHTTPNTHPPRDTRTTHKPQHPPRTLSPTIHSKVPGGTRSFEPTEAHGSHTHGTDPRFNRRHTHRPDQNVEQEVQYKITDPIARLRERHRQIEETERLSDLSVIDSRPSGTSGLPTSPYPEPSIPPSTPMAQPDLSSASTHLLPTPASLTPSHPVQNPEPAPTPTPAGKLAPKSHEPTVAPAQVPESDSSSFQLSPKRLRKPVGESEGILYMTLQVPPQPGVVPCEPSPLHQVSPMKVPEGHIPEDVGPVSFSYPAPSDTSVFDSSYSHSKVMVDASTSTINYVDASTQFPERSVPVQVSSVATSEKSTSTHDLETFQHSLAESVARSRRSKDQTRRDVILIESTPADEPIREPPVPELPRRQEPITRVLPNDDEVAVEHIFEDAEVDYSRVLQVGADEEPEVPPSRPSKTRVQTIRHHTVREEPRQETVRQEVVSEHTTRDSPESDDIFAPPPPRDSPERVSGSRESSESEERVREQRSSESSASHAPRTQETRSDPSPKVSASREASEPIQSETTRESDARPSTSGERIRRTTTSAGDRINITQSENEIRINTADPENGTYSIGIDPKQHDKVVLTFANNSTVFVLDGASHTLGLNQGGEPRDIISDRLTMQRAQPQPVGGLIGGPTPVYTDVPPVTKFATPQQRDPETVPSDSSVPDSGPSDQGAPGADPSEQRRGKFTIPDEALGQLPPPPYSGFQAPSYLPESQVIPDQRSLDRLLRLLEVSTMANLAQMSRPAPYVPTTNVNVTHNPHDPSDTAGSNDSDSEEIGSGSPEPSTSSAVDPSSSPLAEGEPSTEDQAEAISIDQGGSSEDQSAIPRPRSDGDVSGRGSTPILIPLEDDDNESGTEFSLDINATDNDENITETKKDASTNESTYKFKSTTRCTEVRIDTVTIWKKGEQSINKPRDVKVNEAKDEVTICNGTKGVVYKLDNGTWRYDSTVTYTDGGSDQSKHGSEVQLDSATKKPVELNIKKKDSTDEFKYVKMDKTGTYTANEGYGFNRVVAKGPTCCSSTKNIWDARVKNEYGNKVVVDGIGDKKKTLTIHFDEDKILTFSKDTKEWLEQTAAQNEMDAVTATVEYASTGVGELKTGVVSGYSSINQAATNVESTGAGASPIPGSGTKTGVDLSLKATAATPQFDYNKAGQVVTFTAKDGFGFKSVKTGKNGDIVVWSTDNASEYATKVVLNGKGKKQKEVTIHLPNGTTKVFKRDGKGKPWTEVIQQGNQATGQPGSGTPGQGATATPPASSGGRQSSNNLSGGSSVAGELKLFKDDGNGNAVEMVDADYVKRNALGYDIYRFKDGVKCTLVKYNDEDVWKKGDENVEEPTYVNYDPDTHNVVVSDGKKSAYYKKDDNGKLVRSRATDDNHCPLNESDKSSGSPTFDGTDLTSGGAR</sequence>
<feature type="compositionally biased region" description="Basic and acidic residues" evidence="1">
    <location>
        <begin position="730"/>
        <end position="753"/>
    </location>
</feature>
<feature type="region of interest" description="Disordered" evidence="1">
    <location>
        <begin position="701"/>
        <end position="858"/>
    </location>
</feature>
<dbReference type="Pfam" id="PF04385">
    <property type="entry name" value="FAINT"/>
    <property type="match status" value="2"/>
</dbReference>
<accession>A0A976MCC9</accession>
<protein>
    <submittedName>
        <fullName evidence="2">Uncharacterized protein</fullName>
    </submittedName>
</protein>
<feature type="compositionally biased region" description="Basic and acidic residues" evidence="1">
    <location>
        <begin position="65"/>
        <end position="74"/>
    </location>
</feature>
<feature type="compositionally biased region" description="Polar residues" evidence="1">
    <location>
        <begin position="443"/>
        <end position="464"/>
    </location>
</feature>
<feature type="compositionally biased region" description="Basic and acidic residues" evidence="1">
    <location>
        <begin position="47"/>
        <end position="56"/>
    </location>
</feature>
<evidence type="ECO:0000256" key="1">
    <source>
        <dbReference type="SAM" id="MobiDB-lite"/>
    </source>
</evidence>
<feature type="compositionally biased region" description="Polar residues" evidence="1">
    <location>
        <begin position="1557"/>
        <end position="1568"/>
    </location>
</feature>
<feature type="region of interest" description="Disordered" evidence="1">
    <location>
        <begin position="234"/>
        <end position="391"/>
    </location>
</feature>
<reference evidence="2" key="1">
    <citation type="submission" date="2022-07" db="EMBL/GenBank/DDBJ databases">
        <title>Evaluation of T. orientalis genome assembly methods using nanopore sequencing and analysis of variation between genomes.</title>
        <authorList>
            <person name="Yam J."/>
            <person name="Micallef M.L."/>
            <person name="Liu M."/>
            <person name="Djordjevic S.P."/>
            <person name="Bogema D.R."/>
            <person name="Jenkins C."/>
        </authorList>
    </citation>
    <scope>NUCLEOTIDE SEQUENCE</scope>
    <source>
        <strain evidence="2">Goon Nure</strain>
    </source>
</reference>
<feature type="compositionally biased region" description="Basic and acidic residues" evidence="1">
    <location>
        <begin position="640"/>
        <end position="649"/>
    </location>
</feature>
<feature type="region of interest" description="Disordered" evidence="1">
    <location>
        <begin position="1"/>
        <end position="76"/>
    </location>
</feature>